<evidence type="ECO:0000256" key="4">
    <source>
        <dbReference type="ARBA" id="ARBA00022840"/>
    </source>
</evidence>
<dbReference type="EMBL" id="JAVDYF010000001">
    <property type="protein sequence ID" value="MDR7354387.1"/>
    <property type="molecule type" value="Genomic_DNA"/>
</dbReference>
<evidence type="ECO:0000259" key="5">
    <source>
        <dbReference type="Pfam" id="PF18085"/>
    </source>
</evidence>
<keyword evidence="1" id="KW-0808">Transferase</keyword>
<dbReference type="RefSeq" id="WP_277103434.1">
    <property type="nucleotide sequence ID" value="NZ_BAAAJS010000079.1"/>
</dbReference>
<name>A0ABU2B6Z4_9CORY</name>
<dbReference type="Pfam" id="PF18085">
    <property type="entry name" value="Mak_N_cap"/>
    <property type="match status" value="1"/>
</dbReference>
<keyword evidence="7" id="KW-1185">Reference proteome</keyword>
<protein>
    <recommendedName>
        <fullName evidence="5">Maltokinase N-terminal cap domain-containing protein</fullName>
    </recommendedName>
</protein>
<comment type="caution">
    <text evidence="6">The sequence shown here is derived from an EMBL/GenBank/DDBJ whole genome shotgun (WGS) entry which is preliminary data.</text>
</comment>
<feature type="domain" description="Maltokinase N-terminal cap" evidence="5">
    <location>
        <begin position="28"/>
        <end position="92"/>
    </location>
</feature>
<dbReference type="InterPro" id="IPR040999">
    <property type="entry name" value="Mak_N_cap"/>
</dbReference>
<evidence type="ECO:0000256" key="2">
    <source>
        <dbReference type="ARBA" id="ARBA00022741"/>
    </source>
</evidence>
<evidence type="ECO:0000256" key="1">
    <source>
        <dbReference type="ARBA" id="ARBA00022679"/>
    </source>
</evidence>
<accession>A0ABU2B6Z4</accession>
<organism evidence="6 7">
    <name type="scientific">Corynebacterium felinum</name>
    <dbReference type="NCBI Taxonomy" id="131318"/>
    <lineage>
        <taxon>Bacteria</taxon>
        <taxon>Bacillati</taxon>
        <taxon>Actinomycetota</taxon>
        <taxon>Actinomycetes</taxon>
        <taxon>Mycobacteriales</taxon>
        <taxon>Corynebacteriaceae</taxon>
        <taxon>Corynebacterium</taxon>
    </lineage>
</organism>
<sequence length="202" mass="21619">MQRVSEIMDATLSPTKAEVVEAVMGKSTMWGAFRFVDPDGEVGIESILLRDGGVVRQCAVTYRADHINPEHELCTMQHSVLGERFVTRAVADPVAVLEFVRVILEGDTNAQRSDGILPPLDIRGTGTAGVDTLTLVDAELATITSDTVSGTCVLNGEKKHFQLHIPLVPELVEQAPALALIGTDKDGSLYVLATVQVSSSAH</sequence>
<evidence type="ECO:0000256" key="3">
    <source>
        <dbReference type="ARBA" id="ARBA00022777"/>
    </source>
</evidence>
<dbReference type="NCBIfam" id="NF047743">
    <property type="entry name" value="CG0192_fam"/>
    <property type="match status" value="1"/>
</dbReference>
<evidence type="ECO:0000313" key="6">
    <source>
        <dbReference type="EMBL" id="MDR7354387.1"/>
    </source>
</evidence>
<keyword evidence="3" id="KW-0418">Kinase</keyword>
<proteinExistence type="predicted"/>
<keyword evidence="4" id="KW-0067">ATP-binding</keyword>
<dbReference type="Proteomes" id="UP001183619">
    <property type="component" value="Unassembled WGS sequence"/>
</dbReference>
<reference evidence="6 7" key="1">
    <citation type="submission" date="2023-07" db="EMBL/GenBank/DDBJ databases">
        <title>Sequencing the genomes of 1000 actinobacteria strains.</title>
        <authorList>
            <person name="Klenk H.-P."/>
        </authorList>
    </citation>
    <scope>NUCLEOTIDE SEQUENCE [LARGE SCALE GENOMIC DNA]</scope>
    <source>
        <strain evidence="6 7">DSM 44508</strain>
    </source>
</reference>
<keyword evidence="2" id="KW-0547">Nucleotide-binding</keyword>
<gene>
    <name evidence="6" type="ORF">J2S37_000925</name>
</gene>
<evidence type="ECO:0000313" key="7">
    <source>
        <dbReference type="Proteomes" id="UP001183619"/>
    </source>
</evidence>